<evidence type="ECO:0000256" key="6">
    <source>
        <dbReference type="ARBA" id="ARBA00023015"/>
    </source>
</evidence>
<dbReference type="Gene3D" id="3.30.160.60">
    <property type="entry name" value="Classic Zinc Finger"/>
    <property type="match status" value="11"/>
</dbReference>
<evidence type="ECO:0000256" key="2">
    <source>
        <dbReference type="ARBA" id="ARBA00022723"/>
    </source>
</evidence>
<keyword evidence="4 10" id="KW-0863">Zinc-finger</keyword>
<feature type="domain" description="C2H2-type" evidence="12">
    <location>
        <begin position="1233"/>
        <end position="1260"/>
    </location>
</feature>
<feature type="domain" description="C2H2-type" evidence="12">
    <location>
        <begin position="1093"/>
        <end position="1121"/>
    </location>
</feature>
<evidence type="ECO:0000256" key="8">
    <source>
        <dbReference type="ARBA" id="ARBA00023163"/>
    </source>
</evidence>
<evidence type="ECO:0000256" key="10">
    <source>
        <dbReference type="PROSITE-ProRule" id="PRU00042"/>
    </source>
</evidence>
<dbReference type="GO" id="GO:0000977">
    <property type="term" value="F:RNA polymerase II transcription regulatory region sequence-specific DNA binding"/>
    <property type="evidence" value="ECO:0007669"/>
    <property type="project" value="TreeGrafter"/>
</dbReference>
<proteinExistence type="predicted"/>
<feature type="domain" description="C2H2-type" evidence="12">
    <location>
        <begin position="241"/>
        <end position="268"/>
    </location>
</feature>
<dbReference type="FunFam" id="3.30.160.60:FF:000264">
    <property type="entry name" value="Zinc finger protein 236"/>
    <property type="match status" value="1"/>
</dbReference>
<sequence>MSTATQTVEVVTLNTFDDEHNENSCASMPQDAEKTQSQTMISNSNTERMVSSTKKVFFIPLGAKNQRVSPDTLKVNPGSSSARKTLLESSRPVAESTNRTTLLSVTNRPLPSPVEYSQPLKDRPFECEICFKRFSQKQTLRTHILTHTGQRPFPCKICDKSFTQVGALTRHVALHTNGEKEFSCHLCTQSFRQLNNLKRHMNLHAPDAASSFKCEICLRQFARKDGLERHAKRHLSKREMFYCGICEKSFASPVTHARHEQNHRKNGEEKATCRNCRGGFVRKRTIRNQTAPSNKEFTPSCDKKGPSSNDFSSSTSEKTLAENLCPSCKSKPSERNVLIHSCDICRMEFPSKAKLRTHTELAHIDKVNNFSCNICDRSFVTRSHFENHCLVHRNETGLMPNLNVYQCNYCNLLFTNREGIIRHMRWHEKKLQENVVKEKEKGSQNDLLEPDFRSEEMEDDFGNEKKKESRNEHLEADFHTEEMGDDSVNENLYLHVSKEEIEYDSYSEEILCESQDEDSKDSNPLKKNETTKENDFEGELVEDYLIPNHETHGLPNEFNIVNNEKRRCQINILDDTSNEENNISRFGSGQMKLIKVTPMEQYVQENNEAILEEYSIDPLAITTKKNEEEGYIEDTINAQYESIETIHDHNGSCSDYRNEPFTIKLESDETSEVGSELIRSETFTDDLGDTNSVKSMNTFTEISKNSVASMSILTDISSLPKDISFANLPKDIRDMLHFDGSNQTDVSSDEKCKQSNEISTSTSVYPMKKSKESTLSNELIDEMITDLLNMEDTNGKSKNGLINVVYEDDKPIGIVYENDETIEVIQHVEDSTVKDEYDIKYAPTIRDTKELEENRVDTMHNAESVMSGDETVEIKHEVHESDIEIHYNELEDLQPSEAGDNEKIRVPKIEDETAAEETDTVGQDSERKFVLLEVPDKDLMFLLDERTTSAPNSPRDIDDEFEHFNETIDEKTNETTSREKDANGSIPEEMTFESIGNVKLKKPPRNLKHTNIEVPDEMMYHLRKVNFKKPPIDSKTSPNKFQTDLCAKKNSQIKKPMLKSDKKFENLTDQIVEEEYVYILDPSEKETIGESSHFCYVCKKSYTNKNSLKRHFRTTHTNYQKFSCSLCHKTFKAKDALQKHIRSLHAPHRFKCSACPKTFNRKDALASHARLHVDEKPFGCDICGARFAQNQNLYAHKLKHRDKSHLCQYCDKSFYTKQLRDKHHLTHTNKRSFQCATCKMTFKQKNHLQMHYLVHGDGNERSYKCNDCAAIFNRKGSLQRHTAIHLVDAREKYFCEHCGKGVTHRITLERHLKNKVCAKRMITPRGKTKDS</sequence>
<feature type="domain" description="C2H2-type" evidence="12">
    <location>
        <begin position="182"/>
        <end position="209"/>
    </location>
</feature>
<feature type="domain" description="C2H2-type" evidence="12">
    <location>
        <begin position="405"/>
        <end position="432"/>
    </location>
</feature>
<feature type="region of interest" description="Disordered" evidence="11">
    <location>
        <begin position="513"/>
        <end position="536"/>
    </location>
</feature>
<keyword evidence="5" id="KW-0862">Zinc</keyword>
<keyword evidence="7" id="KW-0238">DNA-binding</keyword>
<feature type="compositionally biased region" description="Basic and acidic residues" evidence="11">
    <location>
        <begin position="462"/>
        <end position="472"/>
    </location>
</feature>
<evidence type="ECO:0000256" key="7">
    <source>
        <dbReference type="ARBA" id="ARBA00023125"/>
    </source>
</evidence>
<feature type="domain" description="C2H2-type" evidence="12">
    <location>
        <begin position="1178"/>
        <end position="1205"/>
    </location>
</feature>
<evidence type="ECO:0000256" key="3">
    <source>
        <dbReference type="ARBA" id="ARBA00022737"/>
    </source>
</evidence>
<feature type="region of interest" description="Disordered" evidence="11">
    <location>
        <begin position="437"/>
        <end position="472"/>
    </location>
</feature>
<feature type="domain" description="C2H2-type" evidence="12">
    <location>
        <begin position="340"/>
        <end position="368"/>
    </location>
</feature>
<dbReference type="FunFam" id="3.30.160.60:FF:000145">
    <property type="entry name" value="Zinc finger protein 574"/>
    <property type="match status" value="1"/>
</dbReference>
<dbReference type="GO" id="GO:0005634">
    <property type="term" value="C:nucleus"/>
    <property type="evidence" value="ECO:0007669"/>
    <property type="project" value="UniProtKB-SubCell"/>
</dbReference>
<feature type="region of interest" description="Disordered" evidence="11">
    <location>
        <begin position="69"/>
        <end position="99"/>
    </location>
</feature>
<name>A0A8D8M6S9_9HEMI</name>
<reference evidence="13" key="1">
    <citation type="submission" date="2021-05" db="EMBL/GenBank/DDBJ databases">
        <authorList>
            <person name="Alioto T."/>
            <person name="Alioto T."/>
            <person name="Gomez Garrido J."/>
        </authorList>
    </citation>
    <scope>NUCLEOTIDE SEQUENCE</scope>
</reference>
<dbReference type="SMART" id="SM00355">
    <property type="entry name" value="ZnF_C2H2"/>
    <property type="match status" value="16"/>
</dbReference>
<dbReference type="FunFam" id="3.30.160.60:FF:000100">
    <property type="entry name" value="Zinc finger 45-like"/>
    <property type="match status" value="1"/>
</dbReference>
<feature type="domain" description="C2H2-type" evidence="12">
    <location>
        <begin position="1205"/>
        <end position="1232"/>
    </location>
</feature>
<dbReference type="PANTHER" id="PTHR24379:SF127">
    <property type="entry name" value="BLOODY FINGERS-RELATED"/>
    <property type="match status" value="1"/>
</dbReference>
<dbReference type="InterPro" id="IPR036236">
    <property type="entry name" value="Znf_C2H2_sf"/>
</dbReference>
<dbReference type="InterPro" id="IPR013087">
    <property type="entry name" value="Znf_C2H2_type"/>
</dbReference>
<feature type="compositionally biased region" description="Basic and acidic residues" evidence="11">
    <location>
        <begin position="520"/>
        <end position="535"/>
    </location>
</feature>
<dbReference type="Pfam" id="PF13912">
    <property type="entry name" value="zf-C2H2_6"/>
    <property type="match status" value="1"/>
</dbReference>
<feature type="compositionally biased region" description="Polar residues" evidence="11">
    <location>
        <begin position="287"/>
        <end position="297"/>
    </location>
</feature>
<dbReference type="PROSITE" id="PS50157">
    <property type="entry name" value="ZINC_FINGER_C2H2_2"/>
    <property type="match status" value="16"/>
</dbReference>
<keyword evidence="8" id="KW-0804">Transcription</keyword>
<keyword evidence="9" id="KW-0539">Nucleus</keyword>
<feature type="domain" description="C2H2-type" evidence="12">
    <location>
        <begin position="1293"/>
        <end position="1320"/>
    </location>
</feature>
<dbReference type="Pfam" id="PF13894">
    <property type="entry name" value="zf-C2H2_4"/>
    <property type="match status" value="1"/>
</dbReference>
<evidence type="ECO:0000256" key="11">
    <source>
        <dbReference type="SAM" id="MobiDB-lite"/>
    </source>
</evidence>
<feature type="domain" description="C2H2-type" evidence="12">
    <location>
        <begin position="1263"/>
        <end position="1290"/>
    </location>
</feature>
<dbReference type="FunFam" id="3.30.160.60:FF:000322">
    <property type="entry name" value="GDNF-inducible zinc finger protein 1"/>
    <property type="match status" value="1"/>
</dbReference>
<evidence type="ECO:0000256" key="9">
    <source>
        <dbReference type="ARBA" id="ARBA00023242"/>
    </source>
</evidence>
<feature type="domain" description="C2H2-type" evidence="12">
    <location>
        <begin position="153"/>
        <end position="180"/>
    </location>
</feature>
<dbReference type="GO" id="GO:0008270">
    <property type="term" value="F:zinc ion binding"/>
    <property type="evidence" value="ECO:0007669"/>
    <property type="project" value="UniProtKB-KW"/>
</dbReference>
<dbReference type="EMBL" id="HBUF01054037">
    <property type="protein sequence ID" value="CAG6623074.1"/>
    <property type="molecule type" value="Transcribed_RNA"/>
</dbReference>
<dbReference type="PANTHER" id="PTHR24379">
    <property type="entry name" value="KRAB AND ZINC FINGER DOMAIN-CONTAINING"/>
    <property type="match status" value="1"/>
</dbReference>
<evidence type="ECO:0000256" key="1">
    <source>
        <dbReference type="ARBA" id="ARBA00004123"/>
    </source>
</evidence>
<dbReference type="SUPFAM" id="SSF57667">
    <property type="entry name" value="beta-beta-alpha zinc fingers"/>
    <property type="match status" value="7"/>
</dbReference>
<feature type="domain" description="C2H2-type" evidence="12">
    <location>
        <begin position="370"/>
        <end position="397"/>
    </location>
</feature>
<feature type="compositionally biased region" description="Polar residues" evidence="11">
    <location>
        <begin position="306"/>
        <end position="315"/>
    </location>
</feature>
<dbReference type="Pfam" id="PF00096">
    <property type="entry name" value="zf-C2H2"/>
    <property type="match status" value="7"/>
</dbReference>
<dbReference type="PROSITE" id="PS00028">
    <property type="entry name" value="ZINC_FINGER_C2H2_1"/>
    <property type="match status" value="14"/>
</dbReference>
<accession>A0A8D8M6S9</accession>
<evidence type="ECO:0000313" key="13">
    <source>
        <dbReference type="EMBL" id="CAG6623074.1"/>
    </source>
</evidence>
<protein>
    <submittedName>
        <fullName evidence="13">GDNF-inducible zinc finger protein 1</fullName>
    </submittedName>
</protein>
<keyword evidence="3" id="KW-0677">Repeat</keyword>
<evidence type="ECO:0000256" key="5">
    <source>
        <dbReference type="ARBA" id="ARBA00022833"/>
    </source>
</evidence>
<keyword evidence="2" id="KW-0479">Metal-binding</keyword>
<dbReference type="GO" id="GO:0000981">
    <property type="term" value="F:DNA-binding transcription factor activity, RNA polymerase II-specific"/>
    <property type="evidence" value="ECO:0007669"/>
    <property type="project" value="TreeGrafter"/>
</dbReference>
<feature type="region of interest" description="Disordered" evidence="11">
    <location>
        <begin position="287"/>
        <end position="315"/>
    </location>
</feature>
<evidence type="ECO:0000256" key="4">
    <source>
        <dbReference type="ARBA" id="ARBA00022771"/>
    </source>
</evidence>
<dbReference type="Pfam" id="PF12874">
    <property type="entry name" value="zf-met"/>
    <property type="match status" value="2"/>
</dbReference>
<feature type="domain" description="C2H2-type" evidence="12">
    <location>
        <begin position="125"/>
        <end position="152"/>
    </location>
</feature>
<feature type="domain" description="C2H2-type" evidence="12">
    <location>
        <begin position="1122"/>
        <end position="1150"/>
    </location>
</feature>
<keyword evidence="6" id="KW-0805">Transcription regulation</keyword>
<comment type="subcellular location">
    <subcellularLocation>
        <location evidence="1">Nucleus</location>
    </subcellularLocation>
</comment>
<feature type="domain" description="C2H2-type" evidence="12">
    <location>
        <begin position="212"/>
        <end position="239"/>
    </location>
</feature>
<evidence type="ECO:0000259" key="12">
    <source>
        <dbReference type="PROSITE" id="PS50157"/>
    </source>
</evidence>
<feature type="domain" description="C2H2-type" evidence="12">
    <location>
        <begin position="1150"/>
        <end position="1177"/>
    </location>
</feature>
<organism evidence="13">
    <name type="scientific">Cacopsylla melanoneura</name>
    <dbReference type="NCBI Taxonomy" id="428564"/>
    <lineage>
        <taxon>Eukaryota</taxon>
        <taxon>Metazoa</taxon>
        <taxon>Ecdysozoa</taxon>
        <taxon>Arthropoda</taxon>
        <taxon>Hexapoda</taxon>
        <taxon>Insecta</taxon>
        <taxon>Pterygota</taxon>
        <taxon>Neoptera</taxon>
        <taxon>Paraneoptera</taxon>
        <taxon>Hemiptera</taxon>
        <taxon>Sternorrhyncha</taxon>
        <taxon>Psylloidea</taxon>
        <taxon>Psyllidae</taxon>
        <taxon>Psyllinae</taxon>
        <taxon>Cacopsylla</taxon>
    </lineage>
</organism>